<dbReference type="Pfam" id="PF13188">
    <property type="entry name" value="PAS_8"/>
    <property type="match status" value="1"/>
</dbReference>
<evidence type="ECO:0000259" key="2">
    <source>
        <dbReference type="SMART" id="SM00091"/>
    </source>
</evidence>
<dbReference type="Gene3D" id="3.30.450.20">
    <property type="entry name" value="PAS domain"/>
    <property type="match status" value="2"/>
</dbReference>
<organism evidence="3 4">
    <name type="scientific">Salipiger aestuarii</name>
    <dbReference type="NCBI Taxonomy" id="568098"/>
    <lineage>
        <taxon>Bacteria</taxon>
        <taxon>Pseudomonadati</taxon>
        <taxon>Pseudomonadota</taxon>
        <taxon>Alphaproteobacteria</taxon>
        <taxon>Rhodobacterales</taxon>
        <taxon>Roseobacteraceae</taxon>
        <taxon>Salipiger</taxon>
    </lineage>
</organism>
<accession>A0A327YM12</accession>
<dbReference type="SUPFAM" id="SSF55785">
    <property type="entry name" value="PYP-like sensor domain (PAS domain)"/>
    <property type="match status" value="2"/>
</dbReference>
<proteinExistence type="predicted"/>
<protein>
    <submittedName>
        <fullName evidence="3">PAS domain-containing protein</fullName>
    </submittedName>
</protein>
<sequence length="512" mass="57026">MELVVLIAAGLGASFAALFGAFMLRGARAPVEDEPTPGARPRENRVEMFVSDGVLVDATPQARQLLDCAPNERLIWEDLAEVLRTHFPAFPETLPNTRQTLAAAGDPDTHLGIRPEGRSLRLSMTGPSLDAGEYLRLRTEMRDLSRLRLAFARAPFPVWQTDRARGVVWNNPAFTDIALQAGHAEHGSSPFAVLPNEAEELHISRTSIGQRDGGPQSWFEVQSYRLADGWLHFAQNIDAVIHAEATQRNFLQTLTRIFAHLPIALAVFDRDRRLILFNPALIDHTNLPAEFLSSRPNLLSFFDMLREKQMMPEPKDYRSWRDKLSEVIAAASSDLYTEVWNLPSGLTYRITGRPHPDGGVAFLFEDITSEITLTRRFRQEIEVTQSVLDRLGDAVAVFSQLGTLTFCNQAYRDMWGLDPDASLADTGIADATGAWQADCKPSPIWADLRDFVMTERDRAGWDAELVRKDGQCLLTRIEPLTGGPTLVRFSATPAAAQTAPRARETARETARV</sequence>
<dbReference type="SMART" id="SM00091">
    <property type="entry name" value="PAS"/>
    <property type="match status" value="3"/>
</dbReference>
<reference evidence="3 4" key="1">
    <citation type="submission" date="2018-06" db="EMBL/GenBank/DDBJ databases">
        <title>Genomic Encyclopedia of Archaeal and Bacterial Type Strains, Phase II (KMG-II): from individual species to whole genera.</title>
        <authorList>
            <person name="Goeker M."/>
        </authorList>
    </citation>
    <scope>NUCLEOTIDE SEQUENCE [LARGE SCALE GENOMIC DNA]</scope>
    <source>
        <strain evidence="3 4">DSM 22011</strain>
    </source>
</reference>
<name>A0A327YM12_9RHOB</name>
<keyword evidence="4" id="KW-1185">Reference proteome</keyword>
<evidence type="ECO:0000313" key="4">
    <source>
        <dbReference type="Proteomes" id="UP000249165"/>
    </source>
</evidence>
<dbReference type="InterPro" id="IPR035965">
    <property type="entry name" value="PAS-like_dom_sf"/>
</dbReference>
<feature type="region of interest" description="Disordered" evidence="1">
    <location>
        <begin position="492"/>
        <end position="512"/>
    </location>
</feature>
<comment type="caution">
    <text evidence="3">The sequence shown here is derived from an EMBL/GenBank/DDBJ whole genome shotgun (WGS) entry which is preliminary data.</text>
</comment>
<evidence type="ECO:0000313" key="3">
    <source>
        <dbReference type="EMBL" id="RAK21482.1"/>
    </source>
</evidence>
<gene>
    <name evidence="3" type="ORF">ATI53_100480</name>
</gene>
<feature type="domain" description="PAS" evidence="2">
    <location>
        <begin position="382"/>
        <end position="449"/>
    </location>
</feature>
<evidence type="ECO:0000256" key="1">
    <source>
        <dbReference type="SAM" id="MobiDB-lite"/>
    </source>
</evidence>
<dbReference type="InterPro" id="IPR000014">
    <property type="entry name" value="PAS"/>
</dbReference>
<dbReference type="OrthoDB" id="9797304at2"/>
<feature type="compositionally biased region" description="Basic and acidic residues" evidence="1">
    <location>
        <begin position="501"/>
        <end position="512"/>
    </location>
</feature>
<dbReference type="Pfam" id="PF12860">
    <property type="entry name" value="PAS_7"/>
    <property type="match status" value="1"/>
</dbReference>
<dbReference type="Proteomes" id="UP000249165">
    <property type="component" value="Unassembled WGS sequence"/>
</dbReference>
<feature type="domain" description="PAS" evidence="2">
    <location>
        <begin position="252"/>
        <end position="319"/>
    </location>
</feature>
<dbReference type="RefSeq" id="WP_111549757.1">
    <property type="nucleotide sequence ID" value="NZ_LIQE01000004.1"/>
</dbReference>
<dbReference type="EMBL" id="QLMG01000004">
    <property type="protein sequence ID" value="RAK21482.1"/>
    <property type="molecule type" value="Genomic_DNA"/>
</dbReference>
<dbReference type="AlphaFoldDB" id="A0A327YM12"/>
<feature type="domain" description="PAS" evidence="2">
    <location>
        <begin position="145"/>
        <end position="211"/>
    </location>
</feature>